<evidence type="ECO:0000313" key="2">
    <source>
        <dbReference type="WBParaSite" id="Gr19_v10_g13674.t1"/>
    </source>
</evidence>
<name>A0A914H450_GLORO</name>
<sequence>MVGVRFTALIDAVVRRGHDSDAVGHDLDTTGTVLALIGRARAGTAARFVKFEFLESNSKGSGEFTKRP</sequence>
<dbReference type="Proteomes" id="UP000887572">
    <property type="component" value="Unplaced"/>
</dbReference>
<keyword evidence="1" id="KW-1185">Reference proteome</keyword>
<dbReference type="WBParaSite" id="Gr19_v10_g13674.t1">
    <property type="protein sequence ID" value="Gr19_v10_g13674.t1"/>
    <property type="gene ID" value="Gr19_v10_g13674"/>
</dbReference>
<reference evidence="2" key="1">
    <citation type="submission" date="2022-11" db="UniProtKB">
        <authorList>
            <consortium name="WormBaseParasite"/>
        </authorList>
    </citation>
    <scope>IDENTIFICATION</scope>
</reference>
<proteinExistence type="predicted"/>
<organism evidence="1 2">
    <name type="scientific">Globodera rostochiensis</name>
    <name type="common">Golden nematode worm</name>
    <name type="synonym">Heterodera rostochiensis</name>
    <dbReference type="NCBI Taxonomy" id="31243"/>
    <lineage>
        <taxon>Eukaryota</taxon>
        <taxon>Metazoa</taxon>
        <taxon>Ecdysozoa</taxon>
        <taxon>Nematoda</taxon>
        <taxon>Chromadorea</taxon>
        <taxon>Rhabditida</taxon>
        <taxon>Tylenchina</taxon>
        <taxon>Tylenchomorpha</taxon>
        <taxon>Tylenchoidea</taxon>
        <taxon>Heteroderidae</taxon>
        <taxon>Heteroderinae</taxon>
        <taxon>Globodera</taxon>
    </lineage>
</organism>
<protein>
    <submittedName>
        <fullName evidence="2">Uncharacterized protein</fullName>
    </submittedName>
</protein>
<accession>A0A914H450</accession>
<evidence type="ECO:0000313" key="1">
    <source>
        <dbReference type="Proteomes" id="UP000887572"/>
    </source>
</evidence>
<dbReference type="AlphaFoldDB" id="A0A914H450"/>